<evidence type="ECO:0000313" key="8">
    <source>
        <dbReference type="Proteomes" id="UP000008907"/>
    </source>
</evidence>
<dbReference type="InterPro" id="IPR010432">
    <property type="entry name" value="RDD"/>
</dbReference>
<feature type="transmembrane region" description="Helical" evidence="5">
    <location>
        <begin position="33"/>
        <end position="54"/>
    </location>
</feature>
<evidence type="ECO:0000313" key="7">
    <source>
        <dbReference type="EMBL" id="AEM68972.1"/>
    </source>
</evidence>
<evidence type="ECO:0000256" key="2">
    <source>
        <dbReference type="ARBA" id="ARBA00022692"/>
    </source>
</evidence>
<feature type="domain" description="RDD" evidence="6">
    <location>
        <begin position="27"/>
        <end position="187"/>
    </location>
</feature>
<reference evidence="7 8" key="1">
    <citation type="journal article" date="2011" name="J. Bacteriol.">
        <title>Genome Sequence of Mycoplasma putrefaciens Type Strain KS1.</title>
        <authorList>
            <person name="Calcutt M.J."/>
            <person name="Foecking M.F."/>
        </authorList>
    </citation>
    <scope>NUCLEOTIDE SEQUENCE [LARGE SCALE GENOMIC DNA]</scope>
    <source>
        <strain evidence="8">ATCC 15718 / NCTC 10155 / C30 KS-1 / KS-1</strain>
    </source>
</reference>
<dbReference type="RefSeq" id="WP_014035327.1">
    <property type="nucleotide sequence ID" value="NC_015946.1"/>
</dbReference>
<protein>
    <submittedName>
        <fullName evidence="7">RDD family protein</fullName>
    </submittedName>
</protein>
<accession>A0A7U3ZSZ3</accession>
<dbReference type="Proteomes" id="UP000008907">
    <property type="component" value="Chromosome"/>
</dbReference>
<feature type="transmembrane region" description="Helical" evidence="5">
    <location>
        <begin position="113"/>
        <end position="137"/>
    </location>
</feature>
<evidence type="ECO:0000259" key="6">
    <source>
        <dbReference type="Pfam" id="PF06271"/>
    </source>
</evidence>
<keyword evidence="2 5" id="KW-0812">Transmembrane</keyword>
<evidence type="ECO:0000256" key="5">
    <source>
        <dbReference type="SAM" id="Phobius"/>
    </source>
</evidence>
<keyword evidence="3 5" id="KW-1133">Transmembrane helix</keyword>
<feature type="transmembrane region" description="Helical" evidence="5">
    <location>
        <begin position="66"/>
        <end position="86"/>
    </location>
</feature>
<evidence type="ECO:0000256" key="3">
    <source>
        <dbReference type="ARBA" id="ARBA00022989"/>
    </source>
</evidence>
<dbReference type="KEGG" id="mpf:MPUT_0632"/>
<evidence type="ECO:0000256" key="1">
    <source>
        <dbReference type="ARBA" id="ARBA00004141"/>
    </source>
</evidence>
<dbReference type="AlphaFoldDB" id="A0A7U3ZSZ3"/>
<keyword evidence="4 5" id="KW-0472">Membrane</keyword>
<dbReference type="Pfam" id="PF06271">
    <property type="entry name" value="RDD"/>
    <property type="match status" value="1"/>
</dbReference>
<dbReference type="GO" id="GO:0016020">
    <property type="term" value="C:membrane"/>
    <property type="evidence" value="ECO:0007669"/>
    <property type="project" value="UniProtKB-SubCell"/>
</dbReference>
<sequence length="278" mass="32748">MQNKTTYAIINYSESNQNLKDNQYCLASVWKILFARLFDLLIASMPMILISLLWKLQPGDLVLLIVRYLIVGVWMFVYFVVFCWLLKAQSLGKRLFKIQLISLKKHKITFKDLFLREAVFIFIPWLIGVVCSILLAWLLPSQFSEKNKIWISFSVLIYQIGLIIVLLWWVVILISVKFHKLHQASIDIKLKLVVVETKPAQKSSKNDLNQKLLRDDQHISLTQQPGNFDLEFIDQIKNQEKYEYQKSINLKRKKPIDQLKLDSKEPIKQIESEKKDEH</sequence>
<proteinExistence type="predicted"/>
<dbReference type="EMBL" id="CP003021">
    <property type="protein sequence ID" value="AEM68972.1"/>
    <property type="molecule type" value="Genomic_DNA"/>
</dbReference>
<name>A0A7U3ZSZ3_MYCPK</name>
<organism evidence="7 8">
    <name type="scientific">Mycoplasma putrefaciens (strain ATCC 15718 / NCTC 10155 / C30 KS-1 / KS-1)</name>
    <dbReference type="NCBI Taxonomy" id="743965"/>
    <lineage>
        <taxon>Bacteria</taxon>
        <taxon>Bacillati</taxon>
        <taxon>Mycoplasmatota</taxon>
        <taxon>Mollicutes</taxon>
        <taxon>Mycoplasmataceae</taxon>
        <taxon>Mycoplasma</taxon>
    </lineage>
</organism>
<comment type="subcellular location">
    <subcellularLocation>
        <location evidence="1">Membrane</location>
        <topology evidence="1">Multi-pass membrane protein</topology>
    </subcellularLocation>
</comment>
<feature type="transmembrane region" description="Helical" evidence="5">
    <location>
        <begin position="149"/>
        <end position="176"/>
    </location>
</feature>
<gene>
    <name evidence="7" type="ordered locus">MPUT_0632</name>
</gene>
<evidence type="ECO:0000256" key="4">
    <source>
        <dbReference type="ARBA" id="ARBA00023136"/>
    </source>
</evidence>